<reference evidence="1 2" key="1">
    <citation type="submission" date="2015-07" db="EMBL/GenBank/DDBJ databases">
        <authorList>
            <consortium name="Pathogen Informatics"/>
        </authorList>
    </citation>
    <scope>NUCLEOTIDE SEQUENCE [LARGE SCALE GENOMIC DNA]</scope>
    <source>
        <strain evidence="1 2">A51</strain>
    </source>
</reference>
<evidence type="ECO:0000313" key="1">
    <source>
        <dbReference type="EMBL" id="CSA97265.1"/>
    </source>
</evidence>
<accession>A0A655RG18</accession>
<dbReference type="EMBL" id="CWOW01000017">
    <property type="protein sequence ID" value="CSA97265.1"/>
    <property type="molecule type" value="Genomic_DNA"/>
</dbReference>
<sequence>MAVMEESMVSIKCHQLSIPISSNWVLNTNMKGKIAVRIS</sequence>
<protein>
    <submittedName>
        <fullName evidence="1">Uncharacterized protein</fullName>
    </submittedName>
</protein>
<dbReference type="Proteomes" id="UP000044806">
    <property type="component" value="Unassembled WGS sequence"/>
</dbReference>
<gene>
    <name evidence="1" type="ORF">ERS013165_02943</name>
</gene>
<name>A0A655RG18_VIBCL</name>
<dbReference type="AlphaFoldDB" id="A0A655RG18"/>
<organism evidence="1 2">
    <name type="scientific">Vibrio cholerae</name>
    <dbReference type="NCBI Taxonomy" id="666"/>
    <lineage>
        <taxon>Bacteria</taxon>
        <taxon>Pseudomonadati</taxon>
        <taxon>Pseudomonadota</taxon>
        <taxon>Gammaproteobacteria</taxon>
        <taxon>Vibrionales</taxon>
        <taxon>Vibrionaceae</taxon>
        <taxon>Vibrio</taxon>
    </lineage>
</organism>
<proteinExistence type="predicted"/>
<evidence type="ECO:0000313" key="2">
    <source>
        <dbReference type="Proteomes" id="UP000044806"/>
    </source>
</evidence>